<dbReference type="InterPro" id="IPR025476">
    <property type="entry name" value="Helitron_helicase-like"/>
</dbReference>
<dbReference type="Pfam" id="PF05970">
    <property type="entry name" value="PIF1"/>
    <property type="match status" value="1"/>
</dbReference>
<evidence type="ECO:0000259" key="4">
    <source>
        <dbReference type="Pfam" id="PF14214"/>
    </source>
</evidence>
<feature type="domain" description="DUF6570" evidence="5">
    <location>
        <begin position="49"/>
        <end position="177"/>
    </location>
</feature>
<dbReference type="Pfam" id="PF14214">
    <property type="entry name" value="Helitron_like_N"/>
    <property type="match status" value="1"/>
</dbReference>
<dbReference type="Pfam" id="PF20209">
    <property type="entry name" value="DUF6570"/>
    <property type="match status" value="1"/>
</dbReference>
<feature type="domain" description="Helitron helicase-like" evidence="4">
    <location>
        <begin position="255"/>
        <end position="367"/>
    </location>
</feature>
<dbReference type="InterPro" id="IPR010285">
    <property type="entry name" value="DNA_helicase_pif1-like_DEAD"/>
</dbReference>
<feature type="region of interest" description="Disordered" evidence="2">
    <location>
        <begin position="1107"/>
        <end position="1144"/>
    </location>
</feature>
<keyword evidence="1" id="KW-0234">DNA repair</keyword>
<evidence type="ECO:0000313" key="6">
    <source>
        <dbReference type="EMBL" id="KAH0968923.1"/>
    </source>
</evidence>
<keyword evidence="1" id="KW-0547">Nucleotide-binding</keyword>
<reference evidence="6" key="1">
    <citation type="submission" date="2021-09" db="EMBL/GenBank/DDBJ databases">
        <title>A high-quality genome of the endoparasitic fungus Hirsutella rhossiliensis with a comparison of Hirsutella genomes reveals transposable elements contributing to genome size variation.</title>
        <authorList>
            <person name="Lin R."/>
            <person name="Jiao Y."/>
            <person name="Sun X."/>
            <person name="Ling J."/>
            <person name="Xie B."/>
            <person name="Cheng X."/>
        </authorList>
    </citation>
    <scope>NUCLEOTIDE SEQUENCE</scope>
    <source>
        <strain evidence="6">HR02</strain>
    </source>
</reference>
<dbReference type="GO" id="GO:0006310">
    <property type="term" value="P:DNA recombination"/>
    <property type="evidence" value="ECO:0007669"/>
    <property type="project" value="UniProtKB-KW"/>
</dbReference>
<keyword evidence="1 6" id="KW-0347">Helicase</keyword>
<dbReference type="Gene3D" id="3.40.50.300">
    <property type="entry name" value="P-loop containing nucleotide triphosphate hydrolases"/>
    <property type="match status" value="1"/>
</dbReference>
<comment type="similarity">
    <text evidence="1">Belongs to the helicase family.</text>
</comment>
<dbReference type="GO" id="GO:0016787">
    <property type="term" value="F:hydrolase activity"/>
    <property type="evidence" value="ECO:0007669"/>
    <property type="project" value="UniProtKB-KW"/>
</dbReference>
<keyword evidence="1" id="KW-0378">Hydrolase</keyword>
<dbReference type="Proteomes" id="UP000824596">
    <property type="component" value="Unassembled WGS sequence"/>
</dbReference>
<evidence type="ECO:0000256" key="1">
    <source>
        <dbReference type="RuleBase" id="RU363044"/>
    </source>
</evidence>
<dbReference type="GO" id="GO:0043139">
    <property type="term" value="F:5'-3' DNA helicase activity"/>
    <property type="evidence" value="ECO:0007669"/>
    <property type="project" value="UniProtKB-EC"/>
</dbReference>
<dbReference type="PANTHER" id="PTHR47642:SF6">
    <property type="entry name" value="ATP-DEPENDENT DNA HELICASE"/>
    <property type="match status" value="1"/>
</dbReference>
<dbReference type="GO" id="GO:0006281">
    <property type="term" value="P:DNA repair"/>
    <property type="evidence" value="ECO:0007669"/>
    <property type="project" value="UniProtKB-KW"/>
</dbReference>
<evidence type="ECO:0000259" key="5">
    <source>
        <dbReference type="Pfam" id="PF20209"/>
    </source>
</evidence>
<dbReference type="Pfam" id="PF11905">
    <property type="entry name" value="DUF3425"/>
    <property type="match status" value="1"/>
</dbReference>
<feature type="domain" description="DNA helicase Pif1-like DEAD-box helicase" evidence="3">
    <location>
        <begin position="758"/>
        <end position="884"/>
    </location>
</feature>
<dbReference type="GO" id="GO:0005524">
    <property type="term" value="F:ATP binding"/>
    <property type="evidence" value="ECO:0007669"/>
    <property type="project" value="UniProtKB-KW"/>
</dbReference>
<protein>
    <recommendedName>
        <fullName evidence="1">ATP-dependent DNA helicase</fullName>
        <ecNumber evidence="1">5.6.2.3</ecNumber>
    </recommendedName>
</protein>
<dbReference type="OrthoDB" id="125347at2759"/>
<gene>
    <name evidence="6" type="ORF">HRG_01565</name>
</gene>
<dbReference type="InterPro" id="IPR051055">
    <property type="entry name" value="PIF1_helicase"/>
</dbReference>
<proteinExistence type="inferred from homology"/>
<dbReference type="EMBL" id="JAIZPD010000001">
    <property type="protein sequence ID" value="KAH0968923.1"/>
    <property type="molecule type" value="Genomic_DNA"/>
</dbReference>
<dbReference type="CDD" id="cd18809">
    <property type="entry name" value="SF1_C_RecD"/>
    <property type="match status" value="1"/>
</dbReference>
<feature type="compositionally biased region" description="Basic and acidic residues" evidence="2">
    <location>
        <begin position="1131"/>
        <end position="1144"/>
    </location>
</feature>
<keyword evidence="7" id="KW-1185">Reference proteome</keyword>
<keyword evidence="1" id="KW-0067">ATP-binding</keyword>
<dbReference type="InterPro" id="IPR021833">
    <property type="entry name" value="DUF3425"/>
</dbReference>
<name>A0A9P8N7B1_9HYPO</name>
<comment type="catalytic activity">
    <reaction evidence="1">
        <text>ATP + H2O = ADP + phosphate + H(+)</text>
        <dbReference type="Rhea" id="RHEA:13065"/>
        <dbReference type="ChEBI" id="CHEBI:15377"/>
        <dbReference type="ChEBI" id="CHEBI:15378"/>
        <dbReference type="ChEBI" id="CHEBI:30616"/>
        <dbReference type="ChEBI" id="CHEBI:43474"/>
        <dbReference type="ChEBI" id="CHEBI:456216"/>
        <dbReference type="EC" id="5.6.2.3"/>
    </reaction>
</comment>
<accession>A0A9P8N7B1</accession>
<dbReference type="GO" id="GO:0000723">
    <property type="term" value="P:telomere maintenance"/>
    <property type="evidence" value="ECO:0007669"/>
    <property type="project" value="InterPro"/>
</dbReference>
<dbReference type="InterPro" id="IPR027417">
    <property type="entry name" value="P-loop_NTPase"/>
</dbReference>
<dbReference type="PANTHER" id="PTHR47642">
    <property type="entry name" value="ATP-DEPENDENT DNA HELICASE"/>
    <property type="match status" value="1"/>
</dbReference>
<dbReference type="EC" id="5.6.2.3" evidence="1"/>
<keyword evidence="1" id="KW-0227">DNA damage</keyword>
<comment type="cofactor">
    <cofactor evidence="1">
        <name>Mg(2+)</name>
        <dbReference type="ChEBI" id="CHEBI:18420"/>
    </cofactor>
</comment>
<dbReference type="InterPro" id="IPR046700">
    <property type="entry name" value="DUF6570"/>
</dbReference>
<comment type="caution">
    <text evidence="6">The sequence shown here is derived from an EMBL/GenBank/DDBJ whole genome shotgun (WGS) entry which is preliminary data.</text>
</comment>
<dbReference type="SUPFAM" id="SSF52540">
    <property type="entry name" value="P-loop containing nucleoside triphosphate hydrolases"/>
    <property type="match status" value="1"/>
</dbReference>
<dbReference type="RefSeq" id="XP_044726436.1">
    <property type="nucleotide sequence ID" value="XM_044860036.1"/>
</dbReference>
<evidence type="ECO:0000259" key="3">
    <source>
        <dbReference type="Pfam" id="PF05970"/>
    </source>
</evidence>
<dbReference type="GeneID" id="68350694"/>
<feature type="compositionally biased region" description="Basic residues" evidence="2">
    <location>
        <begin position="1114"/>
        <end position="1130"/>
    </location>
</feature>
<evidence type="ECO:0000256" key="2">
    <source>
        <dbReference type="SAM" id="MobiDB-lite"/>
    </source>
</evidence>
<keyword evidence="1" id="KW-0233">DNA recombination</keyword>
<sequence length="1337" mass="153615">MAVFRAQDPAWTGDLDAWALTDCDRATLHYDGICSRCYRKDEKRGPDEPYFFSAENQLDFGPVPTRLPELTPTEEALIARVHVHVNIMLVRGQQYKYRGHVVHFLREVGLVYNQLPLLPRELNTVLLRPANTSSHANLSRQFTRQFRVRRQAVMIWLDYLRHHHPGYRSIAIDDERLSQLPEDGNVVDAIPQSQVEAADVGPEEDQEAEPDLEDAAAVPDLLAKDTELDALRSILADGRADFVEPRLRSIEYKDYIEHAMRWHDGRFARHPTFRFVAFNTLMRSQARARSKFFVKQHDGTREPLTREQLIQALEHAEDPRAQALINSITRKRQDLEAYAYSLGCPGAFITFSPADLHWRSLYQHMPRYEEWLGASEPERMALSRTKFNVTDYWGRTMPQGEGNPLSVDPLGVEMTFLRLSQIVNRCQRHRCNTAYCLRVRKRSGDLANDMQGLQPISRRPMSPIRRGVSFQLPPRNDSLMNHFNPAIILGWLANIDISPCTSLQAVITYAAKYCSKSEKKTEPYCKLADQEGTRMVVYVDCRPLEQHVRSFRVDEDSYNLKTWETRSAEASPQFHDFCRVKLMMAHPHRSPEELLAVDGQPFESFAAAYQCCRQRHHFHEDDHYGEVGANELQAEDDEFQREEHEEPVVEEDWHELARMLPDHPLEEEDIDVLGRRDVDVNYDWTPTLDGIPMTAFSRATSGSNAKPKIPFTLMWIISRWSCYSMWTAAVARANHTSSICFRRTSKPPRAEECGNQISGTTLHSLLHLPINKDFKPLSAIDKAQLQKKLKDVKYLIVDEKSMLGLRQLSWIDDRLREAFPNRNEEFFGGLNILLVGDFFQLPPVLQKPLYYDKEVQGVEIKGRNAYRRFDKTVFLKVAQRQRGDDQAAFRSALEELRLLQLSMESWKLLSSRVQAKLDDQEVAKFVNSLRVYATKDRPVGLCNGARDPPCVIMMEFDKYRDFLVGATLCTRTQFPLIVCYAITVHKSQSITEDMIVTDLSCRDFQTGLSYVAVSRVKTLQGLMLDAPFDRNHLTYASPPEGIKMKMKDQQLRKRQVLTQNPSTFSKAQIQTRSLRLIVNNLGFKLQHPTSDKLVCSYPDFRLMQSAEGAEERKQRKKLQNRLNQRARRSRIREQETQAKTDDPRPYQVDRWRYTYQHAADTDGEPVPTKAGERDNKAWLDILVAACQFKPSPTQDHLLHLIHVNVLRGLFDNKVVLLGLTSYLAKCDGTEGLQVIPAEQAFPGRAVIMSTASDLPKSLRPTRLQNTVMHATCIDLLPFPSIRDNLIEQEGRFSWAEFANDLCKQKPSIAEEPAPYYGDEDDLTANRNGIIVWVPPST</sequence>
<evidence type="ECO:0000313" key="7">
    <source>
        <dbReference type="Proteomes" id="UP000824596"/>
    </source>
</evidence>
<organism evidence="6 7">
    <name type="scientific">Hirsutella rhossiliensis</name>
    <dbReference type="NCBI Taxonomy" id="111463"/>
    <lineage>
        <taxon>Eukaryota</taxon>
        <taxon>Fungi</taxon>
        <taxon>Dikarya</taxon>
        <taxon>Ascomycota</taxon>
        <taxon>Pezizomycotina</taxon>
        <taxon>Sordariomycetes</taxon>
        <taxon>Hypocreomycetidae</taxon>
        <taxon>Hypocreales</taxon>
        <taxon>Ophiocordycipitaceae</taxon>
        <taxon>Hirsutella</taxon>
    </lineage>
</organism>